<keyword evidence="4" id="KW-0560">Oxidoreductase</keyword>
<evidence type="ECO:0000256" key="10">
    <source>
        <dbReference type="ARBA" id="ARBA00048685"/>
    </source>
</evidence>
<dbReference type="InterPro" id="IPR011032">
    <property type="entry name" value="GroES-like_sf"/>
</dbReference>
<evidence type="ECO:0000256" key="9">
    <source>
        <dbReference type="ARBA" id="ARBA00039387"/>
    </source>
</evidence>
<comment type="pathway">
    <text evidence="6">Metabolic intermediate biosynthesis; 2-deoxystreptamine biosynthesis; 2-deoxystreptamine from D-glucose 6-phosphate: step 3/4.</text>
</comment>
<dbReference type="PANTHER" id="PTHR43401">
    <property type="entry name" value="L-THREONINE 3-DEHYDROGENASE"/>
    <property type="match status" value="1"/>
</dbReference>
<evidence type="ECO:0000256" key="2">
    <source>
        <dbReference type="ARBA" id="ARBA00022723"/>
    </source>
</evidence>
<dbReference type="EMBL" id="AP035768">
    <property type="protein sequence ID" value="BFO21172.1"/>
    <property type="molecule type" value="Genomic_DNA"/>
</dbReference>
<proteinExistence type="inferred from homology"/>
<comment type="catalytic activity">
    <reaction evidence="10">
        <text>2-deoxy-scyllo-inosamine + NAD(+) = 3-amino-2,3-dideoxy-scyllo-inosose + NADH + H(+)</text>
        <dbReference type="Rhea" id="RHEA:33883"/>
        <dbReference type="ChEBI" id="CHEBI:15378"/>
        <dbReference type="ChEBI" id="CHEBI:57540"/>
        <dbReference type="ChEBI" id="CHEBI:57945"/>
        <dbReference type="ChEBI" id="CHEBI:65002"/>
        <dbReference type="ChEBI" id="CHEBI:65003"/>
        <dbReference type="EC" id="1.1.1.329"/>
    </reaction>
</comment>
<evidence type="ECO:0000256" key="8">
    <source>
        <dbReference type="ARBA" id="ARBA00039102"/>
    </source>
</evidence>
<evidence type="ECO:0000256" key="12">
    <source>
        <dbReference type="SAM" id="MobiDB-lite"/>
    </source>
</evidence>
<protein>
    <recommendedName>
        <fullName evidence="9">2-deoxy-scyllo-inosamine dehydrogenase</fullName>
        <ecNumber evidence="8">1.1.1.329</ecNumber>
    </recommendedName>
</protein>
<name>A0AAT9HU78_9ACTN</name>
<dbReference type="AlphaFoldDB" id="A0AAT9HU78"/>
<comment type="cofactor">
    <cofactor evidence="1">
        <name>Zn(2+)</name>
        <dbReference type="ChEBI" id="CHEBI:29105"/>
    </cofactor>
</comment>
<evidence type="ECO:0000256" key="4">
    <source>
        <dbReference type="ARBA" id="ARBA00023002"/>
    </source>
</evidence>
<organism evidence="14">
    <name type="scientific">Streptomyces haneummycinicus</name>
    <dbReference type="NCBI Taxonomy" id="3074435"/>
    <lineage>
        <taxon>Bacteria</taxon>
        <taxon>Bacillati</taxon>
        <taxon>Actinomycetota</taxon>
        <taxon>Actinomycetes</taxon>
        <taxon>Kitasatosporales</taxon>
        <taxon>Streptomycetaceae</taxon>
        <taxon>Streptomyces</taxon>
    </lineage>
</organism>
<dbReference type="GO" id="GO:0008270">
    <property type="term" value="F:zinc ion binding"/>
    <property type="evidence" value="ECO:0007669"/>
    <property type="project" value="InterPro"/>
</dbReference>
<dbReference type="InterPro" id="IPR050129">
    <property type="entry name" value="Zn_alcohol_dh"/>
</dbReference>
<dbReference type="Pfam" id="PF08240">
    <property type="entry name" value="ADH_N"/>
    <property type="match status" value="1"/>
</dbReference>
<sequence length="173" mass="17872">MRYPLTPGHEWSGTVERVGAGVPDSLAGRKVVGEGFRNCQVCDRCHAGETTLCSAGYEETGFTRPGAMAATLTLPARLLHVLPDDADLSAAALLEPAACIAAAALKANAVPGERVAVVGTGTLGMFAAQFLRAGSPAELLVVGTRGDREALSRGTGPPISVPRTSRSRTTSTW</sequence>
<comment type="catalytic activity">
    <reaction evidence="11">
        <text>2-deoxy-scyllo-inosamine + NADP(+) = 3-amino-2,3-dideoxy-scyllo-inosose + NADPH + H(+)</text>
        <dbReference type="Rhea" id="RHEA:33879"/>
        <dbReference type="ChEBI" id="CHEBI:15378"/>
        <dbReference type="ChEBI" id="CHEBI:57783"/>
        <dbReference type="ChEBI" id="CHEBI:58349"/>
        <dbReference type="ChEBI" id="CHEBI:65002"/>
        <dbReference type="ChEBI" id="CHEBI:65003"/>
        <dbReference type="EC" id="1.1.1.329"/>
    </reaction>
</comment>
<reference evidence="14" key="1">
    <citation type="submission" date="2024-06" db="EMBL/GenBank/DDBJ databases">
        <authorList>
            <consortium name="consrtm"/>
            <person name="Uemura M."/>
            <person name="Terahara T."/>
        </authorList>
    </citation>
    <scope>NUCLEOTIDE SEQUENCE</scope>
    <source>
        <strain evidence="14">KM77-8</strain>
    </source>
</reference>
<evidence type="ECO:0000256" key="11">
    <source>
        <dbReference type="ARBA" id="ARBA00049085"/>
    </source>
</evidence>
<evidence type="ECO:0000256" key="5">
    <source>
        <dbReference type="ARBA" id="ARBA00037678"/>
    </source>
</evidence>
<gene>
    <name evidence="14" type="ORF">SHKM778_75600</name>
</gene>
<evidence type="ECO:0000256" key="7">
    <source>
        <dbReference type="ARBA" id="ARBA00038004"/>
    </source>
</evidence>
<dbReference type="Gene3D" id="3.40.50.720">
    <property type="entry name" value="NAD(P)-binding Rossmann-like Domain"/>
    <property type="match status" value="1"/>
</dbReference>
<comment type="similarity">
    <text evidence="7">Belongs to the zinc-containing alcohol dehydrogenase family. DOIA dehydrogenase subfamily.</text>
</comment>
<keyword evidence="2" id="KW-0479">Metal-binding</keyword>
<dbReference type="InterPro" id="IPR013154">
    <property type="entry name" value="ADH-like_N"/>
</dbReference>
<dbReference type="PROSITE" id="PS00059">
    <property type="entry name" value="ADH_ZINC"/>
    <property type="match status" value="1"/>
</dbReference>
<evidence type="ECO:0000256" key="1">
    <source>
        <dbReference type="ARBA" id="ARBA00001947"/>
    </source>
</evidence>
<dbReference type="PANTHER" id="PTHR43401:SF2">
    <property type="entry name" value="L-THREONINE 3-DEHYDROGENASE"/>
    <property type="match status" value="1"/>
</dbReference>
<feature type="domain" description="Alcohol dehydrogenase-like N-terminal" evidence="13">
    <location>
        <begin position="2"/>
        <end position="84"/>
    </location>
</feature>
<feature type="region of interest" description="Disordered" evidence="12">
    <location>
        <begin position="146"/>
        <end position="173"/>
    </location>
</feature>
<evidence type="ECO:0000256" key="6">
    <source>
        <dbReference type="ARBA" id="ARBA00037908"/>
    </source>
</evidence>
<dbReference type="InterPro" id="IPR002328">
    <property type="entry name" value="ADH_Zn_CS"/>
</dbReference>
<accession>A0AAT9HU78</accession>
<evidence type="ECO:0000256" key="3">
    <source>
        <dbReference type="ARBA" id="ARBA00022833"/>
    </source>
</evidence>
<evidence type="ECO:0000313" key="14">
    <source>
        <dbReference type="EMBL" id="BFO21172.1"/>
    </source>
</evidence>
<feature type="compositionally biased region" description="Low complexity" evidence="12">
    <location>
        <begin position="163"/>
        <end position="173"/>
    </location>
</feature>
<dbReference type="SUPFAM" id="SSF50129">
    <property type="entry name" value="GroES-like"/>
    <property type="match status" value="1"/>
</dbReference>
<dbReference type="Gene3D" id="3.90.180.10">
    <property type="entry name" value="Medium-chain alcohol dehydrogenases, catalytic domain"/>
    <property type="match status" value="1"/>
</dbReference>
<dbReference type="EC" id="1.1.1.329" evidence="8"/>
<evidence type="ECO:0000259" key="13">
    <source>
        <dbReference type="Pfam" id="PF08240"/>
    </source>
</evidence>
<dbReference type="GO" id="GO:0016491">
    <property type="term" value="F:oxidoreductase activity"/>
    <property type="evidence" value="ECO:0007669"/>
    <property type="project" value="UniProtKB-KW"/>
</dbReference>
<reference evidence="14" key="2">
    <citation type="submission" date="2024-07" db="EMBL/GenBank/DDBJ databases">
        <title>Streptomyces haneummycinica sp. nov., a new antibiotic-producing actinobacterium isolated from marine sediment.</title>
        <authorList>
            <person name="Uemura M."/>
            <person name="Hamada M."/>
            <person name="Hirano S."/>
            <person name="Kobayashi K."/>
            <person name="Ohshiro T."/>
            <person name="Kobayashi T."/>
            <person name="Terahara T."/>
        </authorList>
    </citation>
    <scope>NUCLEOTIDE SEQUENCE</scope>
    <source>
        <strain evidence="14">KM77-8</strain>
    </source>
</reference>
<keyword evidence="3" id="KW-0862">Zinc</keyword>
<comment type="function">
    <text evidence="5">Catalyzes the oxidation of 2-deoxy-scyllo-inosamine (DOIA) with NAD(+) or NADP(+), forming 3-amino-2,3-dideoxy-scyllo-inosose (amino-DOI).</text>
</comment>